<dbReference type="PANTHER" id="PTHR31672">
    <property type="entry name" value="BNACNNG10540D PROTEIN"/>
    <property type="match status" value="1"/>
</dbReference>
<name>R7W203_AEGTA</name>
<sequence length="295" mass="33233">MRRRDKILVVESWGFREVVHVLSPEGSRAELWRELDVATACLYRRMNVVGTCNGIVCLCDDREPGGAITLVNPSTGEELCLPRLPTTSSSVELRLSLVRKSWHLQYAFARHPETGRPGLSSLAIIDATLYWLTEDTDGKIRSFDLDHDRVTCIGPLPVPAKSSCCRLAKVPGMLALAVDGDGGSTAVWVLEMDERWTLWFLMEAHGPRQLAMPHFAHGDCILTQGRRNENYYLHRHKTQTGAGQVLQIGQKDGEEVTRLEHDIYRTFAYVETKEQLSVYSAALVTQRRRNQCTIV</sequence>
<evidence type="ECO:0008006" key="2">
    <source>
        <dbReference type="Google" id="ProtNLM"/>
    </source>
</evidence>
<dbReference type="PANTHER" id="PTHR31672:SF13">
    <property type="entry name" value="F-BOX PROTEIN CPR30-LIKE"/>
    <property type="match status" value="1"/>
</dbReference>
<reference evidence="1" key="1">
    <citation type="submission" date="2015-06" db="UniProtKB">
        <authorList>
            <consortium name="EnsemblPlants"/>
        </authorList>
    </citation>
    <scope>IDENTIFICATION</scope>
</reference>
<evidence type="ECO:0000313" key="1">
    <source>
        <dbReference type="EnsemblPlants" id="EMT00977"/>
    </source>
</evidence>
<dbReference type="EnsemblPlants" id="EMT00977">
    <property type="protein sequence ID" value="EMT00977"/>
    <property type="gene ID" value="F775_22443"/>
</dbReference>
<accession>R7W203</accession>
<organism evidence="1">
    <name type="scientific">Aegilops tauschii</name>
    <name type="common">Tausch's goatgrass</name>
    <name type="synonym">Aegilops squarrosa</name>
    <dbReference type="NCBI Taxonomy" id="37682"/>
    <lineage>
        <taxon>Eukaryota</taxon>
        <taxon>Viridiplantae</taxon>
        <taxon>Streptophyta</taxon>
        <taxon>Embryophyta</taxon>
        <taxon>Tracheophyta</taxon>
        <taxon>Spermatophyta</taxon>
        <taxon>Magnoliopsida</taxon>
        <taxon>Liliopsida</taxon>
        <taxon>Poales</taxon>
        <taxon>Poaceae</taxon>
        <taxon>BOP clade</taxon>
        <taxon>Pooideae</taxon>
        <taxon>Triticodae</taxon>
        <taxon>Triticeae</taxon>
        <taxon>Triticinae</taxon>
        <taxon>Aegilops</taxon>
    </lineage>
</organism>
<dbReference type="InterPro" id="IPR050796">
    <property type="entry name" value="SCF_F-box_component"/>
</dbReference>
<dbReference type="AlphaFoldDB" id="R7W203"/>
<dbReference type="InterPro" id="IPR011047">
    <property type="entry name" value="Quinoprotein_ADH-like_sf"/>
</dbReference>
<dbReference type="SUPFAM" id="SSF50998">
    <property type="entry name" value="Quinoprotein alcohol dehydrogenase-like"/>
    <property type="match status" value="1"/>
</dbReference>
<proteinExistence type="predicted"/>
<protein>
    <recommendedName>
        <fullName evidence="2">F-box associated domain-containing protein</fullName>
    </recommendedName>
</protein>